<evidence type="ECO:0000259" key="6">
    <source>
        <dbReference type="Pfam" id="PF00324"/>
    </source>
</evidence>
<feature type="transmembrane region" description="Helical" evidence="5">
    <location>
        <begin position="411"/>
        <end position="431"/>
    </location>
</feature>
<protein>
    <submittedName>
        <fullName evidence="7">Amino acid permease</fullName>
    </submittedName>
</protein>
<accession>A0ABQ3URW7</accession>
<feature type="transmembrane region" description="Helical" evidence="5">
    <location>
        <begin position="170"/>
        <end position="188"/>
    </location>
</feature>
<feature type="transmembrane region" description="Helical" evidence="5">
    <location>
        <begin position="101"/>
        <end position="120"/>
    </location>
</feature>
<proteinExistence type="predicted"/>
<comment type="subcellular location">
    <subcellularLocation>
        <location evidence="1">Membrane</location>
        <topology evidence="1">Multi-pass membrane protein</topology>
    </subcellularLocation>
</comment>
<evidence type="ECO:0000256" key="1">
    <source>
        <dbReference type="ARBA" id="ARBA00004141"/>
    </source>
</evidence>
<dbReference type="Gene3D" id="1.20.1740.10">
    <property type="entry name" value="Amino acid/polyamine transporter I"/>
    <property type="match status" value="1"/>
</dbReference>
<feature type="transmembrane region" description="Helical" evidence="5">
    <location>
        <begin position="23"/>
        <end position="45"/>
    </location>
</feature>
<dbReference type="PANTHER" id="PTHR42770">
    <property type="entry name" value="AMINO ACID TRANSPORTER-RELATED"/>
    <property type="match status" value="1"/>
</dbReference>
<dbReference type="RefSeq" id="WP_201371739.1">
    <property type="nucleotide sequence ID" value="NZ_BNJG01000001.1"/>
</dbReference>
<sequence length="496" mass="52670">MADQSIETASGNTQEAHRLERNVLAVPHGIALAAAAMAPAIAVVLNAPAAGPVAGAALPLSFLLAFIGCLFVGNTVVQFARRLPSAGSFYTFNSHGLGKTAGFFTGWLFWIGYAVLAPGLFDALGAFAHDYVVGTFHADVPWWIFSLIGMAIVGGLSWRSIKASVQVDLVLLSIEVIIFLVLAVIAIAKGGSGNSFTVFTPAASPSGFSGVGLGVVFGILSFVGFDAAATLGEETKNPRRSVPLAVGGALLFVGVFYVVIMYALTAGYGLNNPANMKAFLSDANPIVTLAHRDAPWLEQLVDLCAITGIFSCLMAIHNTTTRVIFSMGRDRVLPALLGRVHRRWFSAYTAIIVQTIFTLMVGLGTGVWLGPGATGAYGFTGAIGTVAIVVVYILSNIALIRYFFRLPERNVFVHIILPLLGVAVLVYPLWAIVQPGQAYPYNWVPIIVLVWLVIGIATYFYFRVKSPEKLTALGSFLAEDASAEEPAPLDEEQVAG</sequence>
<feature type="transmembrane region" description="Helical" evidence="5">
    <location>
        <begin position="376"/>
        <end position="399"/>
    </location>
</feature>
<feature type="transmembrane region" description="Helical" evidence="5">
    <location>
        <begin position="140"/>
        <end position="158"/>
    </location>
</feature>
<dbReference type="InterPro" id="IPR050367">
    <property type="entry name" value="APC_superfamily"/>
</dbReference>
<feature type="domain" description="Amino acid permease/ SLC12A" evidence="6">
    <location>
        <begin position="35"/>
        <end position="469"/>
    </location>
</feature>
<evidence type="ECO:0000313" key="7">
    <source>
        <dbReference type="EMBL" id="GHO55105.1"/>
    </source>
</evidence>
<organism evidence="7 8">
    <name type="scientific">Ktedonobacter robiniae</name>
    <dbReference type="NCBI Taxonomy" id="2778365"/>
    <lineage>
        <taxon>Bacteria</taxon>
        <taxon>Bacillati</taxon>
        <taxon>Chloroflexota</taxon>
        <taxon>Ktedonobacteria</taxon>
        <taxon>Ktedonobacterales</taxon>
        <taxon>Ktedonobacteraceae</taxon>
        <taxon>Ktedonobacter</taxon>
    </lineage>
</organism>
<name>A0ABQ3URW7_9CHLR</name>
<comment type="caution">
    <text evidence="7">The sequence shown here is derived from an EMBL/GenBank/DDBJ whole genome shotgun (WGS) entry which is preliminary data.</text>
</comment>
<feature type="transmembrane region" description="Helical" evidence="5">
    <location>
        <begin position="305"/>
        <end position="325"/>
    </location>
</feature>
<gene>
    <name evidence="7" type="ORF">KSB_35800</name>
</gene>
<evidence type="ECO:0000256" key="5">
    <source>
        <dbReference type="SAM" id="Phobius"/>
    </source>
</evidence>
<feature type="transmembrane region" description="Helical" evidence="5">
    <location>
        <begin position="244"/>
        <end position="264"/>
    </location>
</feature>
<keyword evidence="3 5" id="KW-1133">Transmembrane helix</keyword>
<keyword evidence="4 5" id="KW-0472">Membrane</keyword>
<feature type="transmembrane region" description="Helical" evidence="5">
    <location>
        <begin position="345"/>
        <end position="370"/>
    </location>
</feature>
<dbReference type="Pfam" id="PF00324">
    <property type="entry name" value="AA_permease"/>
    <property type="match status" value="1"/>
</dbReference>
<evidence type="ECO:0000256" key="3">
    <source>
        <dbReference type="ARBA" id="ARBA00022989"/>
    </source>
</evidence>
<evidence type="ECO:0000256" key="4">
    <source>
        <dbReference type="ARBA" id="ARBA00023136"/>
    </source>
</evidence>
<dbReference type="InterPro" id="IPR004841">
    <property type="entry name" value="AA-permease/SLC12A_dom"/>
</dbReference>
<feature type="transmembrane region" description="Helical" evidence="5">
    <location>
        <begin position="208"/>
        <end position="232"/>
    </location>
</feature>
<keyword evidence="2 5" id="KW-0812">Transmembrane</keyword>
<dbReference type="PANTHER" id="PTHR42770:SF16">
    <property type="entry name" value="AMINO ACID PERMEASE"/>
    <property type="match status" value="1"/>
</dbReference>
<dbReference type="EMBL" id="BNJG01000001">
    <property type="protein sequence ID" value="GHO55105.1"/>
    <property type="molecule type" value="Genomic_DNA"/>
</dbReference>
<evidence type="ECO:0000313" key="8">
    <source>
        <dbReference type="Proteomes" id="UP000654345"/>
    </source>
</evidence>
<dbReference type="PIRSF" id="PIRSF006060">
    <property type="entry name" value="AA_transporter"/>
    <property type="match status" value="1"/>
</dbReference>
<feature type="transmembrane region" description="Helical" evidence="5">
    <location>
        <begin position="443"/>
        <end position="462"/>
    </location>
</feature>
<keyword evidence="8" id="KW-1185">Reference proteome</keyword>
<evidence type="ECO:0000256" key="2">
    <source>
        <dbReference type="ARBA" id="ARBA00022692"/>
    </source>
</evidence>
<dbReference type="Proteomes" id="UP000654345">
    <property type="component" value="Unassembled WGS sequence"/>
</dbReference>
<feature type="transmembrane region" description="Helical" evidence="5">
    <location>
        <begin position="57"/>
        <end position="80"/>
    </location>
</feature>
<reference evidence="7 8" key="1">
    <citation type="journal article" date="2021" name="Int. J. Syst. Evol. Microbiol.">
        <title>Reticulibacter mediterranei gen. nov., sp. nov., within the new family Reticulibacteraceae fam. nov., and Ktedonospora formicarum gen. nov., sp. nov., Ktedonobacter robiniae sp. nov., Dictyobacter formicarum sp. nov. and Dictyobacter arantiisoli sp. nov., belonging to the class Ktedonobacteria.</title>
        <authorList>
            <person name="Yabe S."/>
            <person name="Zheng Y."/>
            <person name="Wang C.M."/>
            <person name="Sakai Y."/>
            <person name="Abe K."/>
            <person name="Yokota A."/>
            <person name="Donadio S."/>
            <person name="Cavaletti L."/>
            <person name="Monciardini P."/>
        </authorList>
    </citation>
    <scope>NUCLEOTIDE SEQUENCE [LARGE SCALE GENOMIC DNA]</scope>
    <source>
        <strain evidence="7 8">SOSP1-30</strain>
    </source>
</reference>